<keyword evidence="5 8" id="KW-0378">Hydrolase</keyword>
<dbReference type="Gene3D" id="3.20.20.80">
    <property type="entry name" value="Glycosidases"/>
    <property type="match status" value="1"/>
</dbReference>
<dbReference type="OrthoDB" id="77201at2759"/>
<feature type="signal peptide" evidence="9">
    <location>
        <begin position="1"/>
        <end position="30"/>
    </location>
</feature>
<proteinExistence type="inferred from homology"/>
<dbReference type="Pfam" id="PF00332">
    <property type="entry name" value="Glyco_hydro_17"/>
    <property type="match status" value="1"/>
</dbReference>
<dbReference type="STRING" id="29655.A0A0K9Q5J9"/>
<protein>
    <recommendedName>
        <fullName evidence="3">glucan endo-1,3-beta-D-glucosidase</fullName>
        <ecNumber evidence="3">3.2.1.39</ecNumber>
    </recommendedName>
</protein>
<sequence length="422" mass="45772">MVAAADENNYFLSLLLAILLQANFFSPSLASSFGVNYGQVADNLPSPPDVIPLFKSIGVSKVKLYDSDPAVLNAFSGTSVEFTIGLPDRCIKKIAGDPSEGLVWVKYNILPYLPGTKITSVTIGNEVLTNDDKSVYPCLLPAMKSVHSALASLHLDRQITVTTAHSLAVLATSYPPSSSVFKKDIDPYISEILDFLIQTDSPFLVNTYPYFAYKDDPKGISLDYVMLDPKYDGVVDPATNARYKNMLHAQVDAVDFAMVRLVGKEKARCVKIIISETGWPSKGDPDEAGATIENAKRYNRNLVRLVEGKKGTPMRSGDALMVYVFAMFNENLKPGPASERNYGLFNPDGTPVYKLSSHHSGSDGKNSTTAGVHGGSGFGFPNDGAFTGGYYSISSATKAEMAGLVRRIGLMWASSQLLWMIQ</sequence>
<accession>A0A0K9Q5J9</accession>
<feature type="chain" id="PRO_5005528565" description="glucan endo-1,3-beta-D-glucosidase" evidence="9">
    <location>
        <begin position="31"/>
        <end position="422"/>
    </location>
</feature>
<dbReference type="InterPro" id="IPR044965">
    <property type="entry name" value="Glyco_hydro_17_plant"/>
</dbReference>
<evidence type="ECO:0000256" key="7">
    <source>
        <dbReference type="RuleBase" id="RU004335"/>
    </source>
</evidence>
<dbReference type="InterPro" id="IPR017853">
    <property type="entry name" value="GH"/>
</dbReference>
<dbReference type="InterPro" id="IPR000490">
    <property type="entry name" value="Glyco_hydro_17"/>
</dbReference>
<dbReference type="PROSITE" id="PS00587">
    <property type="entry name" value="GLYCOSYL_HYDROL_F17"/>
    <property type="match status" value="1"/>
</dbReference>
<dbReference type="FunFam" id="3.20.20.80:FF:000005">
    <property type="entry name" value="Glucan endo-1,3-beta-glucosidase 14"/>
    <property type="match status" value="1"/>
</dbReference>
<evidence type="ECO:0000256" key="9">
    <source>
        <dbReference type="SAM" id="SignalP"/>
    </source>
</evidence>
<name>A0A0K9Q5J9_ZOSMR</name>
<evidence type="ECO:0000256" key="6">
    <source>
        <dbReference type="ARBA" id="ARBA00023295"/>
    </source>
</evidence>
<evidence type="ECO:0000256" key="8">
    <source>
        <dbReference type="RuleBase" id="RU004336"/>
    </source>
</evidence>
<dbReference type="OMA" id="WRCWESL"/>
<evidence type="ECO:0000313" key="10">
    <source>
        <dbReference type="EMBL" id="KMZ75725.1"/>
    </source>
</evidence>
<gene>
    <name evidence="10" type="ORF">ZOSMA_110G00310</name>
</gene>
<dbReference type="AlphaFoldDB" id="A0A0K9Q5J9"/>
<dbReference type="Proteomes" id="UP000036987">
    <property type="component" value="Unassembled WGS sequence"/>
</dbReference>
<comment type="similarity">
    <text evidence="2 7">Belongs to the glycosyl hydrolase 17 family.</text>
</comment>
<dbReference type="SUPFAM" id="SSF51445">
    <property type="entry name" value="(Trans)glycosidases"/>
    <property type="match status" value="1"/>
</dbReference>
<dbReference type="GO" id="GO:0042973">
    <property type="term" value="F:glucan endo-1,3-beta-D-glucosidase activity"/>
    <property type="evidence" value="ECO:0007669"/>
    <property type="project" value="UniProtKB-EC"/>
</dbReference>
<comment type="catalytic activity">
    <reaction evidence="1">
        <text>Hydrolysis of (1-&gt;3)-beta-D-glucosidic linkages in (1-&gt;3)-beta-D-glucans.</text>
        <dbReference type="EC" id="3.2.1.39"/>
    </reaction>
</comment>
<keyword evidence="4 9" id="KW-0732">Signal</keyword>
<evidence type="ECO:0000256" key="3">
    <source>
        <dbReference type="ARBA" id="ARBA00012780"/>
    </source>
</evidence>
<evidence type="ECO:0000256" key="5">
    <source>
        <dbReference type="ARBA" id="ARBA00022801"/>
    </source>
</evidence>
<dbReference type="GO" id="GO:0005975">
    <property type="term" value="P:carbohydrate metabolic process"/>
    <property type="evidence" value="ECO:0007669"/>
    <property type="project" value="InterPro"/>
</dbReference>
<keyword evidence="11" id="KW-1185">Reference proteome</keyword>
<evidence type="ECO:0000256" key="4">
    <source>
        <dbReference type="ARBA" id="ARBA00022729"/>
    </source>
</evidence>
<dbReference type="EC" id="3.2.1.39" evidence="3"/>
<comment type="caution">
    <text evidence="10">The sequence shown here is derived from an EMBL/GenBank/DDBJ whole genome shotgun (WGS) entry which is preliminary data.</text>
</comment>
<evidence type="ECO:0000313" key="11">
    <source>
        <dbReference type="Proteomes" id="UP000036987"/>
    </source>
</evidence>
<keyword evidence="6 8" id="KW-0326">Glycosidase</keyword>
<dbReference type="GO" id="GO:0005886">
    <property type="term" value="C:plasma membrane"/>
    <property type="evidence" value="ECO:0000318"/>
    <property type="project" value="GO_Central"/>
</dbReference>
<evidence type="ECO:0000256" key="1">
    <source>
        <dbReference type="ARBA" id="ARBA00000382"/>
    </source>
</evidence>
<evidence type="ECO:0000256" key="2">
    <source>
        <dbReference type="ARBA" id="ARBA00008773"/>
    </source>
</evidence>
<organism evidence="10 11">
    <name type="scientific">Zostera marina</name>
    <name type="common">Eelgrass</name>
    <dbReference type="NCBI Taxonomy" id="29655"/>
    <lineage>
        <taxon>Eukaryota</taxon>
        <taxon>Viridiplantae</taxon>
        <taxon>Streptophyta</taxon>
        <taxon>Embryophyta</taxon>
        <taxon>Tracheophyta</taxon>
        <taxon>Spermatophyta</taxon>
        <taxon>Magnoliopsida</taxon>
        <taxon>Liliopsida</taxon>
        <taxon>Zosteraceae</taxon>
        <taxon>Zostera</taxon>
    </lineage>
</organism>
<dbReference type="PANTHER" id="PTHR32227">
    <property type="entry name" value="GLUCAN ENDO-1,3-BETA-GLUCOSIDASE BG1-RELATED-RELATED"/>
    <property type="match status" value="1"/>
</dbReference>
<reference evidence="11" key="1">
    <citation type="journal article" date="2016" name="Nature">
        <title>The genome of the seagrass Zostera marina reveals angiosperm adaptation to the sea.</title>
        <authorList>
            <person name="Olsen J.L."/>
            <person name="Rouze P."/>
            <person name="Verhelst B."/>
            <person name="Lin Y.-C."/>
            <person name="Bayer T."/>
            <person name="Collen J."/>
            <person name="Dattolo E."/>
            <person name="De Paoli E."/>
            <person name="Dittami S."/>
            <person name="Maumus F."/>
            <person name="Michel G."/>
            <person name="Kersting A."/>
            <person name="Lauritano C."/>
            <person name="Lohaus R."/>
            <person name="Toepel M."/>
            <person name="Tonon T."/>
            <person name="Vanneste K."/>
            <person name="Amirebrahimi M."/>
            <person name="Brakel J."/>
            <person name="Bostroem C."/>
            <person name="Chovatia M."/>
            <person name="Grimwood J."/>
            <person name="Jenkins J.W."/>
            <person name="Jueterbock A."/>
            <person name="Mraz A."/>
            <person name="Stam W.T."/>
            <person name="Tice H."/>
            <person name="Bornberg-Bauer E."/>
            <person name="Green P.J."/>
            <person name="Pearson G.A."/>
            <person name="Procaccini G."/>
            <person name="Duarte C.M."/>
            <person name="Schmutz J."/>
            <person name="Reusch T.B.H."/>
            <person name="Van de Peer Y."/>
        </authorList>
    </citation>
    <scope>NUCLEOTIDE SEQUENCE [LARGE SCALE GENOMIC DNA]</scope>
    <source>
        <strain evidence="11">cv. Finnish</strain>
    </source>
</reference>
<dbReference type="EMBL" id="LFYR01000120">
    <property type="protein sequence ID" value="KMZ75725.1"/>
    <property type="molecule type" value="Genomic_DNA"/>
</dbReference>